<keyword evidence="2" id="KW-1185">Reference proteome</keyword>
<organism evidence="1 2">
    <name type="scientific">Brassica cretica</name>
    <name type="common">Mustard</name>
    <dbReference type="NCBI Taxonomy" id="69181"/>
    <lineage>
        <taxon>Eukaryota</taxon>
        <taxon>Viridiplantae</taxon>
        <taxon>Streptophyta</taxon>
        <taxon>Embryophyta</taxon>
        <taxon>Tracheophyta</taxon>
        <taxon>Spermatophyta</taxon>
        <taxon>Magnoliopsida</taxon>
        <taxon>eudicotyledons</taxon>
        <taxon>Gunneridae</taxon>
        <taxon>Pentapetalae</taxon>
        <taxon>rosids</taxon>
        <taxon>malvids</taxon>
        <taxon>Brassicales</taxon>
        <taxon>Brassicaceae</taxon>
        <taxon>Brassiceae</taxon>
        <taxon>Brassica</taxon>
    </lineage>
</organism>
<reference evidence="1 2" key="1">
    <citation type="journal article" date="2020" name="BMC Genomics">
        <title>Intraspecific diversification of the crop wild relative Brassica cretica Lam. using demographic model selection.</title>
        <authorList>
            <person name="Kioukis A."/>
            <person name="Michalopoulou V.A."/>
            <person name="Briers L."/>
            <person name="Pirintsos S."/>
            <person name="Studholme D.J."/>
            <person name="Pavlidis P."/>
            <person name="Sarris P.F."/>
        </authorList>
    </citation>
    <scope>NUCLEOTIDE SEQUENCE [LARGE SCALE GENOMIC DNA]</scope>
    <source>
        <strain evidence="2">cv. PFS-1207/04</strain>
    </source>
</reference>
<accession>A0ABQ7BDZ3</accession>
<dbReference type="EMBL" id="QGKV02001507">
    <property type="protein sequence ID" value="KAF3530434.1"/>
    <property type="molecule type" value="Genomic_DNA"/>
</dbReference>
<proteinExistence type="predicted"/>
<protein>
    <submittedName>
        <fullName evidence="1">Uncharacterized protein</fullName>
    </submittedName>
</protein>
<evidence type="ECO:0000313" key="2">
    <source>
        <dbReference type="Proteomes" id="UP000266723"/>
    </source>
</evidence>
<gene>
    <name evidence="1" type="ORF">DY000_02037591</name>
</gene>
<sequence>MTTHLNGKSNQRHTLTLEHETLLTILSSQLAWNLYHFEHKEKNLYCRNFTSAEDLKLVRIPKKEKFDVNSPPLKKKKRTRMILEGTPKLHQDALM</sequence>
<comment type="caution">
    <text evidence="1">The sequence shown here is derived from an EMBL/GenBank/DDBJ whole genome shotgun (WGS) entry which is preliminary data.</text>
</comment>
<dbReference type="Proteomes" id="UP000266723">
    <property type="component" value="Unassembled WGS sequence"/>
</dbReference>
<evidence type="ECO:0000313" key="1">
    <source>
        <dbReference type="EMBL" id="KAF3530434.1"/>
    </source>
</evidence>
<name>A0ABQ7BDZ3_BRACR</name>